<sequence>MGQSEENRIRKISLPDYRGTIKDRHGKTIVNIRPSFSLYVTPEDAENLSSSLEILSGLIEIDEGK</sequence>
<proteinExistence type="predicted"/>
<dbReference type="GO" id="GO:0008658">
    <property type="term" value="F:penicillin binding"/>
    <property type="evidence" value="ECO:0007669"/>
    <property type="project" value="InterPro"/>
</dbReference>
<protein>
    <submittedName>
        <fullName evidence="1">Uncharacterized protein</fullName>
    </submittedName>
</protein>
<organism evidence="1">
    <name type="scientific">marine metagenome</name>
    <dbReference type="NCBI Taxonomy" id="408172"/>
    <lineage>
        <taxon>unclassified sequences</taxon>
        <taxon>metagenomes</taxon>
        <taxon>ecological metagenomes</taxon>
    </lineage>
</organism>
<accession>A0A382VZH4</accession>
<name>A0A382VZH4_9ZZZZ</name>
<reference evidence="1" key="1">
    <citation type="submission" date="2018-05" db="EMBL/GenBank/DDBJ databases">
        <authorList>
            <person name="Lanie J.A."/>
            <person name="Ng W.-L."/>
            <person name="Kazmierczak K.M."/>
            <person name="Andrzejewski T.M."/>
            <person name="Davidsen T.M."/>
            <person name="Wayne K.J."/>
            <person name="Tettelin H."/>
            <person name="Glass J.I."/>
            <person name="Rusch D."/>
            <person name="Podicherti R."/>
            <person name="Tsui H.-C.T."/>
            <person name="Winkler M.E."/>
        </authorList>
    </citation>
    <scope>NUCLEOTIDE SEQUENCE</scope>
</reference>
<dbReference type="EMBL" id="UINC01155434">
    <property type="protein sequence ID" value="SVD51281.1"/>
    <property type="molecule type" value="Genomic_DNA"/>
</dbReference>
<gene>
    <name evidence="1" type="ORF">METZ01_LOCUS404135</name>
</gene>
<dbReference type="Gene3D" id="3.90.1310.10">
    <property type="entry name" value="Penicillin-binding protein 2a (Domain 2)"/>
    <property type="match status" value="1"/>
</dbReference>
<dbReference type="SUPFAM" id="SSF56519">
    <property type="entry name" value="Penicillin binding protein dimerisation domain"/>
    <property type="match status" value="1"/>
</dbReference>
<feature type="non-terminal residue" evidence="1">
    <location>
        <position position="65"/>
    </location>
</feature>
<dbReference type="InterPro" id="IPR036138">
    <property type="entry name" value="PBP_dimer_sf"/>
</dbReference>
<evidence type="ECO:0000313" key="1">
    <source>
        <dbReference type="EMBL" id="SVD51281.1"/>
    </source>
</evidence>
<dbReference type="AlphaFoldDB" id="A0A382VZH4"/>